<proteinExistence type="predicted"/>
<dbReference type="Proteomes" id="UP001500635">
    <property type="component" value="Unassembled WGS sequence"/>
</dbReference>
<evidence type="ECO:0008006" key="3">
    <source>
        <dbReference type="Google" id="ProtNLM"/>
    </source>
</evidence>
<sequence length="270" mass="28061">MTTVFTVRGATEALTGNMLSGVVGQLDTANFSHVEIPYSASLSVYSLGADPFAPSGIDSVTEGVADLRSAVAALPAGATYAVLGYSLGAIVVTRWLAERGLDPHCLLVGCLANPARLSGNSHGAVSVGSGVCTHTQIGAPNPGDPGSDGTRVSGTRVVEIANPADVITSCPEDSIIRFLPGPLLSFSFTNPDEELRQLIESSLPQAEQLALAGGVAWWDALTQLPQAWNLIEGFFEGRHTTDYGLKLWKDAAGQAISGIDLLAKAVTDWA</sequence>
<dbReference type="EMBL" id="BAABFR010000039">
    <property type="protein sequence ID" value="GAA4394678.1"/>
    <property type="molecule type" value="Genomic_DNA"/>
</dbReference>
<name>A0ABP8JQS0_9ACTN</name>
<reference evidence="2" key="1">
    <citation type="journal article" date="2019" name="Int. J. Syst. Evol. Microbiol.">
        <title>The Global Catalogue of Microorganisms (GCM) 10K type strain sequencing project: providing services to taxonomists for standard genome sequencing and annotation.</title>
        <authorList>
            <consortium name="The Broad Institute Genomics Platform"/>
            <consortium name="The Broad Institute Genome Sequencing Center for Infectious Disease"/>
            <person name="Wu L."/>
            <person name="Ma J."/>
        </authorList>
    </citation>
    <scope>NUCLEOTIDE SEQUENCE [LARGE SCALE GENOMIC DNA]</scope>
    <source>
        <strain evidence="2">JCM 17688</strain>
    </source>
</reference>
<comment type="caution">
    <text evidence="1">The sequence shown here is derived from an EMBL/GenBank/DDBJ whole genome shotgun (WGS) entry which is preliminary data.</text>
</comment>
<evidence type="ECO:0000313" key="1">
    <source>
        <dbReference type="EMBL" id="GAA4394678.1"/>
    </source>
</evidence>
<dbReference type="RefSeq" id="WP_344996574.1">
    <property type="nucleotide sequence ID" value="NZ_BAABFR010000039.1"/>
</dbReference>
<evidence type="ECO:0000313" key="2">
    <source>
        <dbReference type="Proteomes" id="UP001500635"/>
    </source>
</evidence>
<dbReference type="Gene3D" id="3.40.50.1820">
    <property type="entry name" value="alpha/beta hydrolase"/>
    <property type="match status" value="1"/>
</dbReference>
<keyword evidence="2" id="KW-1185">Reference proteome</keyword>
<protein>
    <recommendedName>
        <fullName evidence="3">PE-PPE domain-containing protein</fullName>
    </recommendedName>
</protein>
<dbReference type="SUPFAM" id="SSF53474">
    <property type="entry name" value="alpha/beta-Hydrolases"/>
    <property type="match status" value="1"/>
</dbReference>
<accession>A0ABP8JQS0</accession>
<gene>
    <name evidence="1" type="ORF">GCM10023147_27000</name>
</gene>
<dbReference type="InterPro" id="IPR029058">
    <property type="entry name" value="AB_hydrolase_fold"/>
</dbReference>
<organism evidence="1 2">
    <name type="scientific">Tsukamurella soli</name>
    <dbReference type="NCBI Taxonomy" id="644556"/>
    <lineage>
        <taxon>Bacteria</taxon>
        <taxon>Bacillati</taxon>
        <taxon>Actinomycetota</taxon>
        <taxon>Actinomycetes</taxon>
        <taxon>Mycobacteriales</taxon>
        <taxon>Tsukamurellaceae</taxon>
        <taxon>Tsukamurella</taxon>
    </lineage>
</organism>